<proteinExistence type="predicted"/>
<dbReference type="SUPFAM" id="SSF102114">
    <property type="entry name" value="Radical SAM enzymes"/>
    <property type="match status" value="1"/>
</dbReference>
<dbReference type="SMART" id="SM00729">
    <property type="entry name" value="Elp3"/>
    <property type="match status" value="1"/>
</dbReference>
<dbReference type="GO" id="GO:0046872">
    <property type="term" value="F:metal ion binding"/>
    <property type="evidence" value="ECO:0007669"/>
    <property type="project" value="UniProtKB-KW"/>
</dbReference>
<evidence type="ECO:0000313" key="7">
    <source>
        <dbReference type="Proteomes" id="UP001209730"/>
    </source>
</evidence>
<evidence type="ECO:0000256" key="2">
    <source>
        <dbReference type="ARBA" id="ARBA00023004"/>
    </source>
</evidence>
<organism evidence="6 7">
    <name type="scientific">Microbulbifer thermotolerans</name>
    <dbReference type="NCBI Taxonomy" id="252514"/>
    <lineage>
        <taxon>Bacteria</taxon>
        <taxon>Pseudomonadati</taxon>
        <taxon>Pseudomonadota</taxon>
        <taxon>Gammaproteobacteria</taxon>
        <taxon>Cellvibrionales</taxon>
        <taxon>Microbulbiferaceae</taxon>
        <taxon>Microbulbifer</taxon>
    </lineage>
</organism>
<evidence type="ECO:0000256" key="3">
    <source>
        <dbReference type="ARBA" id="ARBA00023014"/>
    </source>
</evidence>
<evidence type="ECO:0000259" key="5">
    <source>
        <dbReference type="PROSITE" id="PS51918"/>
    </source>
</evidence>
<dbReference type="NCBIfam" id="NF033668">
    <property type="entry name" value="rSAM_PA0069"/>
    <property type="match status" value="1"/>
</dbReference>
<dbReference type="CDD" id="cd01335">
    <property type="entry name" value="Radical_SAM"/>
    <property type="match status" value="1"/>
</dbReference>
<dbReference type="PANTHER" id="PTHR43432:SF3">
    <property type="entry name" value="SLR0285 PROTEIN"/>
    <property type="match status" value="1"/>
</dbReference>
<protein>
    <submittedName>
        <fullName evidence="6">PA0069 family radical SAM protein</fullName>
    </submittedName>
</protein>
<dbReference type="Proteomes" id="UP001209730">
    <property type="component" value="Unassembled WGS sequence"/>
</dbReference>
<dbReference type="SFLD" id="SFLDS00029">
    <property type="entry name" value="Radical_SAM"/>
    <property type="match status" value="1"/>
</dbReference>
<dbReference type="RefSeq" id="WP_266044350.1">
    <property type="nucleotide sequence ID" value="NZ_JAPHQB010000004.1"/>
</dbReference>
<evidence type="ECO:0000256" key="4">
    <source>
        <dbReference type="SAM" id="MobiDB-lite"/>
    </source>
</evidence>
<dbReference type="InterPro" id="IPR006638">
    <property type="entry name" value="Elp3/MiaA/NifB-like_rSAM"/>
</dbReference>
<dbReference type="InterPro" id="IPR040086">
    <property type="entry name" value="MJ0683-like"/>
</dbReference>
<sequence>MKLANEDPRNSTRIHKGRGAASNLAGRFAVQVSARESDGWQSEEEPLERLLTEAIEEKAKTIISSNRSPDLPFSQSVNPYRGCEHGCIYCYARPTHAYMDLSPGLDFESRIFFKPNAPELLELALRKSGYRCTPIAMGTNTDPYQPLEKEKCITRELLEVMQRFNQPVTIVTKSQLILRDLPILAEMAQDRLAQVAISVTTLDNDLKRKLEPRTAGPSARLRTIERLSGAGIPTAVMAAPMIPALNDCELEAILKAAKVAGAEYAAYILLRLPHEVAPLFRQWLSTHYPERAAHVMSLVQQSRGGRDYRSDFAQRQSGTGVFAQLLRQRFRVAVNKLGLNLRELKLDCTRFHTPAQAGEQQSLF</sequence>
<dbReference type="Gene3D" id="3.80.30.30">
    <property type="match status" value="1"/>
</dbReference>
<gene>
    <name evidence="6" type="ORF">OQJ68_03880</name>
</gene>
<feature type="domain" description="Radical SAM core" evidence="5">
    <location>
        <begin position="69"/>
        <end position="306"/>
    </location>
</feature>
<dbReference type="EMBL" id="JAPHQB010000004">
    <property type="protein sequence ID" value="MCX2800920.1"/>
    <property type="molecule type" value="Genomic_DNA"/>
</dbReference>
<dbReference type="GO" id="GO:0003824">
    <property type="term" value="F:catalytic activity"/>
    <property type="evidence" value="ECO:0007669"/>
    <property type="project" value="InterPro"/>
</dbReference>
<dbReference type="Pfam" id="PF04055">
    <property type="entry name" value="Radical_SAM"/>
    <property type="match status" value="1"/>
</dbReference>
<dbReference type="GO" id="GO:0051536">
    <property type="term" value="F:iron-sulfur cluster binding"/>
    <property type="evidence" value="ECO:0007669"/>
    <property type="project" value="UniProtKB-KW"/>
</dbReference>
<reference evidence="6" key="1">
    <citation type="submission" date="2022-11" db="EMBL/GenBank/DDBJ databases">
        <title>Chitin-degrading and fungicidal potential of chitinolytic bacterial strains from marine environment of the Pacific Ocean regions.</title>
        <authorList>
            <person name="Pentekhina I."/>
            <person name="Nedashkovskaya O."/>
            <person name="Seitkalieva A."/>
            <person name="Podvolotskaya A."/>
            <person name="Tekutyeva L."/>
            <person name="Balabanova L."/>
        </authorList>
    </citation>
    <scope>NUCLEOTIDE SEQUENCE</scope>
    <source>
        <strain evidence="6">KMM 6838</strain>
    </source>
</reference>
<feature type="region of interest" description="Disordered" evidence="4">
    <location>
        <begin position="1"/>
        <end position="20"/>
    </location>
</feature>
<dbReference type="AlphaFoldDB" id="A0AB35HUP4"/>
<evidence type="ECO:0000256" key="1">
    <source>
        <dbReference type="ARBA" id="ARBA00022723"/>
    </source>
</evidence>
<comment type="caution">
    <text evidence="6">The sequence shown here is derived from an EMBL/GenBank/DDBJ whole genome shotgun (WGS) entry which is preliminary data.</text>
</comment>
<keyword evidence="1" id="KW-0479">Metal-binding</keyword>
<dbReference type="InterPro" id="IPR058240">
    <property type="entry name" value="rSAM_sf"/>
</dbReference>
<dbReference type="PROSITE" id="PS51918">
    <property type="entry name" value="RADICAL_SAM"/>
    <property type="match status" value="1"/>
</dbReference>
<keyword evidence="3" id="KW-0411">Iron-sulfur</keyword>
<name>A0AB35HUP4_MICTH</name>
<evidence type="ECO:0000313" key="6">
    <source>
        <dbReference type="EMBL" id="MCX2800920.1"/>
    </source>
</evidence>
<feature type="compositionally biased region" description="Basic and acidic residues" evidence="4">
    <location>
        <begin position="1"/>
        <end position="10"/>
    </location>
</feature>
<dbReference type="PANTHER" id="PTHR43432">
    <property type="entry name" value="SLR0285 PROTEIN"/>
    <property type="match status" value="1"/>
</dbReference>
<dbReference type="SFLD" id="SFLDG01084">
    <property type="entry name" value="Uncharacterised_Radical_SAM_Su"/>
    <property type="match status" value="1"/>
</dbReference>
<keyword evidence="2" id="KW-0408">Iron</keyword>
<dbReference type="InterPro" id="IPR007197">
    <property type="entry name" value="rSAM"/>
</dbReference>
<accession>A0AB35HUP4</accession>